<feature type="region of interest" description="Disordered" evidence="1">
    <location>
        <begin position="1"/>
        <end position="54"/>
    </location>
</feature>
<keyword evidence="3" id="KW-1185">Reference proteome</keyword>
<sequence>MVRRRNKYKRDKYGHKEKKIDYQDKNNFEALREVEEVDTGENKEDEIKRESTKD</sequence>
<proteinExistence type="predicted"/>
<reference evidence="2 3" key="1">
    <citation type="submission" date="2024-02" db="EMBL/GenBank/DDBJ databases">
        <title>de novo genome assembly of Solanum bulbocastanum strain 11H21.</title>
        <authorList>
            <person name="Hosaka A.J."/>
        </authorList>
    </citation>
    <scope>NUCLEOTIDE SEQUENCE [LARGE SCALE GENOMIC DNA]</scope>
    <source>
        <tissue evidence="2">Young leaves</tissue>
    </source>
</reference>
<organism evidence="2 3">
    <name type="scientific">Solanum bulbocastanum</name>
    <name type="common">Wild potato</name>
    <dbReference type="NCBI Taxonomy" id="147425"/>
    <lineage>
        <taxon>Eukaryota</taxon>
        <taxon>Viridiplantae</taxon>
        <taxon>Streptophyta</taxon>
        <taxon>Embryophyta</taxon>
        <taxon>Tracheophyta</taxon>
        <taxon>Spermatophyta</taxon>
        <taxon>Magnoliopsida</taxon>
        <taxon>eudicotyledons</taxon>
        <taxon>Gunneridae</taxon>
        <taxon>Pentapetalae</taxon>
        <taxon>asterids</taxon>
        <taxon>lamiids</taxon>
        <taxon>Solanales</taxon>
        <taxon>Solanaceae</taxon>
        <taxon>Solanoideae</taxon>
        <taxon>Solaneae</taxon>
        <taxon>Solanum</taxon>
    </lineage>
</organism>
<dbReference type="EMBL" id="JBANQN010000010">
    <property type="protein sequence ID" value="KAK6778216.1"/>
    <property type="molecule type" value="Genomic_DNA"/>
</dbReference>
<feature type="compositionally biased region" description="Basic and acidic residues" evidence="1">
    <location>
        <begin position="18"/>
        <end position="54"/>
    </location>
</feature>
<dbReference type="Proteomes" id="UP001371456">
    <property type="component" value="Unassembled WGS sequence"/>
</dbReference>
<accession>A0AAN8T455</accession>
<gene>
    <name evidence="2" type="ORF">RDI58_024934</name>
</gene>
<protein>
    <submittedName>
        <fullName evidence="2">Uncharacterized protein</fullName>
    </submittedName>
</protein>
<evidence type="ECO:0000313" key="2">
    <source>
        <dbReference type="EMBL" id="KAK6778216.1"/>
    </source>
</evidence>
<dbReference type="AlphaFoldDB" id="A0AAN8T455"/>
<name>A0AAN8T455_SOLBU</name>
<comment type="caution">
    <text evidence="2">The sequence shown here is derived from an EMBL/GenBank/DDBJ whole genome shotgun (WGS) entry which is preliminary data.</text>
</comment>
<feature type="compositionally biased region" description="Basic residues" evidence="1">
    <location>
        <begin position="1"/>
        <end position="17"/>
    </location>
</feature>
<evidence type="ECO:0000313" key="3">
    <source>
        <dbReference type="Proteomes" id="UP001371456"/>
    </source>
</evidence>
<evidence type="ECO:0000256" key="1">
    <source>
        <dbReference type="SAM" id="MobiDB-lite"/>
    </source>
</evidence>